<sequence>RDIIMEGIKRRLLQGGWAEMNGKKGERAENKTGIVSERIDMMGKINKSEVGWTEMERKEREGDTTMHEEEKGMGGARTVKEGQGKVRIANMERGEEALKNAMKSVRGAIQAQLEKGGRVRMAEMKMEEEALKNGMG</sequence>
<dbReference type="EMBL" id="GEBQ01010857">
    <property type="protein sequence ID" value="JAT29120.1"/>
    <property type="molecule type" value="Transcribed_RNA"/>
</dbReference>
<name>A0A1B6LZQ5_9HEMI</name>
<accession>A0A1B6LZQ5</accession>
<reference evidence="2" key="1">
    <citation type="submission" date="2015-11" db="EMBL/GenBank/DDBJ databases">
        <title>De novo transcriptome assembly of four potential Pierce s Disease insect vectors from Arizona vineyards.</title>
        <authorList>
            <person name="Tassone E.E."/>
        </authorList>
    </citation>
    <scope>NUCLEOTIDE SEQUENCE</scope>
</reference>
<dbReference type="AlphaFoldDB" id="A0A1B6LZQ5"/>
<feature type="non-terminal residue" evidence="2">
    <location>
        <position position="136"/>
    </location>
</feature>
<feature type="compositionally biased region" description="Basic and acidic residues" evidence="1">
    <location>
        <begin position="54"/>
        <end position="87"/>
    </location>
</feature>
<feature type="region of interest" description="Disordered" evidence="1">
    <location>
        <begin position="50"/>
        <end position="87"/>
    </location>
</feature>
<feature type="non-terminal residue" evidence="2">
    <location>
        <position position="1"/>
    </location>
</feature>
<evidence type="ECO:0000256" key="1">
    <source>
        <dbReference type="SAM" id="MobiDB-lite"/>
    </source>
</evidence>
<proteinExistence type="predicted"/>
<gene>
    <name evidence="2" type="ORF">g.52991</name>
</gene>
<evidence type="ECO:0000313" key="2">
    <source>
        <dbReference type="EMBL" id="JAT29120.1"/>
    </source>
</evidence>
<protein>
    <submittedName>
        <fullName evidence="2">Uncharacterized protein</fullName>
    </submittedName>
</protein>
<organism evidence="2">
    <name type="scientific">Graphocephala atropunctata</name>
    <dbReference type="NCBI Taxonomy" id="36148"/>
    <lineage>
        <taxon>Eukaryota</taxon>
        <taxon>Metazoa</taxon>
        <taxon>Ecdysozoa</taxon>
        <taxon>Arthropoda</taxon>
        <taxon>Hexapoda</taxon>
        <taxon>Insecta</taxon>
        <taxon>Pterygota</taxon>
        <taxon>Neoptera</taxon>
        <taxon>Paraneoptera</taxon>
        <taxon>Hemiptera</taxon>
        <taxon>Auchenorrhyncha</taxon>
        <taxon>Membracoidea</taxon>
        <taxon>Cicadellidae</taxon>
        <taxon>Cicadellinae</taxon>
        <taxon>Cicadellini</taxon>
        <taxon>Graphocephala</taxon>
    </lineage>
</organism>